<dbReference type="PANTHER" id="PTHR44688:SF16">
    <property type="entry name" value="DNA-BINDING TRANSCRIPTIONAL ACTIVATOR DEVR_DOSR"/>
    <property type="match status" value="1"/>
</dbReference>
<evidence type="ECO:0000313" key="6">
    <source>
        <dbReference type="Proteomes" id="UP001413721"/>
    </source>
</evidence>
<proteinExistence type="predicted"/>
<dbReference type="InterPro" id="IPR036388">
    <property type="entry name" value="WH-like_DNA-bd_sf"/>
</dbReference>
<feature type="domain" description="HTH luxR-type" evidence="4">
    <location>
        <begin position="269"/>
        <end position="334"/>
    </location>
</feature>
<accession>A0ABU9YEP7</accession>
<sequence>MTFGIRTFSAYLKDADGFLEQAPPLAALDHCVDRLAQVLGFDSAWYGFMSWGPRGGGAGAGLSGPGVVVHGTATLNLPGGYFQAWQAMRHDDLLLDQISRAPGQVATWRRGQSRETDGLVAMADRYDLGAVASATQIRPDVQGALFLACYRRGGARLRNWHADEQDFIYAAVEVLDRQIRDRAERPVATDEAGVELLVSATGHCIFGGARLRALGIDIDGPLRYRLKAAFGGALAGPGPVVMDDLGLVVTAMPTAAGDDVGLRAVRVTALSPASRLSRREAEVAALLVQGLNHKQVARQLGVAPATVRNQTSRIYDKLGVGNRATLAAALGGAAPVGGNGQGSA</sequence>
<evidence type="ECO:0000256" key="1">
    <source>
        <dbReference type="ARBA" id="ARBA00023015"/>
    </source>
</evidence>
<evidence type="ECO:0000256" key="3">
    <source>
        <dbReference type="ARBA" id="ARBA00023163"/>
    </source>
</evidence>
<reference evidence="5 6" key="1">
    <citation type="submission" date="2024-03" db="EMBL/GenBank/DDBJ databases">
        <title>High-quality draft genome sequencing of Tistrella sp. BH-R2-4.</title>
        <authorList>
            <person name="Dong C."/>
        </authorList>
    </citation>
    <scope>NUCLEOTIDE SEQUENCE [LARGE SCALE GENOMIC DNA]</scope>
    <source>
        <strain evidence="5 6">BH-R2-4</strain>
    </source>
</reference>
<dbReference type="PANTHER" id="PTHR44688">
    <property type="entry name" value="DNA-BINDING TRANSCRIPTIONAL ACTIVATOR DEVR_DOSR"/>
    <property type="match status" value="1"/>
</dbReference>
<comment type="caution">
    <text evidence="5">The sequence shown here is derived from an EMBL/GenBank/DDBJ whole genome shotgun (WGS) entry which is preliminary data.</text>
</comment>
<keyword evidence="2" id="KW-0238">DNA-binding</keyword>
<evidence type="ECO:0000313" key="5">
    <source>
        <dbReference type="EMBL" id="MEN2987253.1"/>
    </source>
</evidence>
<keyword evidence="6" id="KW-1185">Reference proteome</keyword>
<dbReference type="CDD" id="cd06170">
    <property type="entry name" value="LuxR_C_like"/>
    <property type="match status" value="1"/>
</dbReference>
<protein>
    <submittedName>
        <fullName evidence="5">LuxR C-terminal-related transcriptional regulator</fullName>
    </submittedName>
</protein>
<dbReference type="PROSITE" id="PS50043">
    <property type="entry name" value="HTH_LUXR_2"/>
    <property type="match status" value="1"/>
</dbReference>
<dbReference type="SUPFAM" id="SSF46894">
    <property type="entry name" value="C-terminal effector domain of the bipartite response regulators"/>
    <property type="match status" value="1"/>
</dbReference>
<gene>
    <name evidence="5" type="ORF">WG926_02990</name>
</gene>
<name>A0ABU9YEP7_9PROT</name>
<dbReference type="SMART" id="SM00421">
    <property type="entry name" value="HTH_LUXR"/>
    <property type="match status" value="1"/>
</dbReference>
<evidence type="ECO:0000259" key="4">
    <source>
        <dbReference type="PROSITE" id="PS50043"/>
    </source>
</evidence>
<keyword evidence="1" id="KW-0805">Transcription regulation</keyword>
<dbReference type="EMBL" id="JBBKTW010000001">
    <property type="protein sequence ID" value="MEN2987253.1"/>
    <property type="molecule type" value="Genomic_DNA"/>
</dbReference>
<dbReference type="Pfam" id="PF00196">
    <property type="entry name" value="GerE"/>
    <property type="match status" value="1"/>
</dbReference>
<keyword evidence="3" id="KW-0804">Transcription</keyword>
<dbReference type="RefSeq" id="WP_345936724.1">
    <property type="nucleotide sequence ID" value="NZ_JBBKTW010000001.1"/>
</dbReference>
<dbReference type="InterPro" id="IPR000792">
    <property type="entry name" value="Tscrpt_reg_LuxR_C"/>
</dbReference>
<dbReference type="Gene3D" id="1.10.10.10">
    <property type="entry name" value="Winged helix-like DNA-binding domain superfamily/Winged helix DNA-binding domain"/>
    <property type="match status" value="1"/>
</dbReference>
<dbReference type="InterPro" id="IPR016032">
    <property type="entry name" value="Sig_transdc_resp-reg_C-effctor"/>
</dbReference>
<evidence type="ECO:0000256" key="2">
    <source>
        <dbReference type="ARBA" id="ARBA00023125"/>
    </source>
</evidence>
<organism evidence="5 6">
    <name type="scientific">Tistrella arctica</name>
    <dbReference type="NCBI Taxonomy" id="3133430"/>
    <lineage>
        <taxon>Bacteria</taxon>
        <taxon>Pseudomonadati</taxon>
        <taxon>Pseudomonadota</taxon>
        <taxon>Alphaproteobacteria</taxon>
        <taxon>Geminicoccales</taxon>
        <taxon>Geminicoccaceae</taxon>
        <taxon>Tistrella</taxon>
    </lineage>
</organism>
<dbReference type="Proteomes" id="UP001413721">
    <property type="component" value="Unassembled WGS sequence"/>
</dbReference>
<dbReference type="PRINTS" id="PR00038">
    <property type="entry name" value="HTHLUXR"/>
</dbReference>